<reference evidence="5 6" key="1">
    <citation type="submission" date="2011-10" db="EMBL/GenBank/DDBJ databases">
        <authorList>
            <person name="Genoscope - CEA"/>
        </authorList>
    </citation>
    <scope>NUCLEOTIDE SEQUENCE [LARGE SCALE GENOMIC DNA]</scope>
    <source>
        <strain evidence="5 6">RCC 1105</strain>
    </source>
</reference>
<comment type="cofactor">
    <cofactor evidence="2">
        <name>heme</name>
        <dbReference type="ChEBI" id="CHEBI:30413"/>
    </cofactor>
</comment>
<feature type="compositionally biased region" description="Basic and acidic residues" evidence="4">
    <location>
        <begin position="16"/>
        <end position="32"/>
    </location>
</feature>
<evidence type="ECO:0000256" key="1">
    <source>
        <dbReference type="ARBA" id="ARBA00010617"/>
    </source>
</evidence>
<accession>K8EDR5</accession>
<dbReference type="InterPro" id="IPR036396">
    <property type="entry name" value="Cyt_P450_sf"/>
</dbReference>
<gene>
    <name evidence="5" type="ORF">Bathy04g02170</name>
</gene>
<dbReference type="GO" id="GO:0016705">
    <property type="term" value="F:oxidoreductase activity, acting on paired donors, with incorporation or reduction of molecular oxygen"/>
    <property type="evidence" value="ECO:0007669"/>
    <property type="project" value="InterPro"/>
</dbReference>
<dbReference type="AlphaFoldDB" id="K8EDR5"/>
<feature type="region of interest" description="Disordered" evidence="4">
    <location>
        <begin position="574"/>
        <end position="595"/>
    </location>
</feature>
<evidence type="ECO:0000256" key="4">
    <source>
        <dbReference type="SAM" id="MobiDB-lite"/>
    </source>
</evidence>
<dbReference type="GO" id="GO:0016123">
    <property type="term" value="P:xanthophyll biosynthetic process"/>
    <property type="evidence" value="ECO:0007669"/>
    <property type="project" value="TreeGrafter"/>
</dbReference>
<feature type="binding site" description="axial binding residue" evidence="2">
    <location>
        <position position="486"/>
    </location>
    <ligand>
        <name>heme</name>
        <dbReference type="ChEBI" id="CHEBI:30413"/>
    </ligand>
    <ligandPart>
        <name>Fe</name>
        <dbReference type="ChEBI" id="CHEBI:18248"/>
    </ligandPart>
</feature>
<dbReference type="SUPFAM" id="SSF48264">
    <property type="entry name" value="Cytochrome P450"/>
    <property type="match status" value="1"/>
</dbReference>
<dbReference type="Gene3D" id="1.10.630.10">
    <property type="entry name" value="Cytochrome P450"/>
    <property type="match status" value="1"/>
</dbReference>
<dbReference type="Pfam" id="PF00067">
    <property type="entry name" value="p450"/>
    <property type="match status" value="1"/>
</dbReference>
<dbReference type="InterPro" id="IPR050196">
    <property type="entry name" value="Cytochrome_P450_Monoox"/>
</dbReference>
<evidence type="ECO:0000313" key="6">
    <source>
        <dbReference type="Proteomes" id="UP000198341"/>
    </source>
</evidence>
<dbReference type="GO" id="GO:0005506">
    <property type="term" value="F:iron ion binding"/>
    <property type="evidence" value="ECO:0007669"/>
    <property type="project" value="InterPro"/>
</dbReference>
<dbReference type="KEGG" id="bpg:Bathy04g02170"/>
<dbReference type="GO" id="GO:0009507">
    <property type="term" value="C:chloroplast"/>
    <property type="evidence" value="ECO:0007669"/>
    <property type="project" value="TreeGrafter"/>
</dbReference>
<keyword evidence="2 3" id="KW-0479">Metal-binding</keyword>
<comment type="similarity">
    <text evidence="1 3">Belongs to the cytochrome P450 family.</text>
</comment>
<dbReference type="RefSeq" id="XP_007513609.1">
    <property type="nucleotide sequence ID" value="XM_007513547.1"/>
</dbReference>
<dbReference type="eggNOG" id="KOG0157">
    <property type="taxonomic scope" value="Eukaryota"/>
</dbReference>
<keyword evidence="6" id="KW-1185">Reference proteome</keyword>
<keyword evidence="2 3" id="KW-0408">Iron</keyword>
<evidence type="ECO:0008006" key="7">
    <source>
        <dbReference type="Google" id="ProtNLM"/>
    </source>
</evidence>
<evidence type="ECO:0000313" key="5">
    <source>
        <dbReference type="EMBL" id="CCO16134.1"/>
    </source>
</evidence>
<dbReference type="GO" id="GO:0020037">
    <property type="term" value="F:heme binding"/>
    <property type="evidence" value="ECO:0007669"/>
    <property type="project" value="InterPro"/>
</dbReference>
<dbReference type="PRINTS" id="PR00463">
    <property type="entry name" value="EP450I"/>
</dbReference>
<dbReference type="GeneID" id="19016242"/>
<dbReference type="InterPro" id="IPR002401">
    <property type="entry name" value="Cyt_P450_E_grp-I"/>
</dbReference>
<dbReference type="Proteomes" id="UP000198341">
    <property type="component" value="Chromosome 4"/>
</dbReference>
<evidence type="ECO:0000256" key="3">
    <source>
        <dbReference type="RuleBase" id="RU000461"/>
    </source>
</evidence>
<proteinExistence type="inferred from homology"/>
<dbReference type="CDD" id="cd11046">
    <property type="entry name" value="CYP97"/>
    <property type="match status" value="1"/>
</dbReference>
<sequence length="616" mass="69079">MSENDDDNNNSKKKNKNDMTLEERIASGEFTKDASTGPLRKVADSIKSALPGFKETESPIIKALILSLTKTQKKWKREADSQMPVASGDIREIAGQPVFVPLYKLFLAYGEQFVLAIGPKKFVVVSDNKVAKEILLHQAKSFSKGLLSEILDFVMGQGLIPANGEVWKIRRKIIVPALHRKYVASMVDMFGDCGLKGSAQLARAEIDGTSVEMENFYSRLALDIIGKAVFNYDFDSLKTDDPVIKAVYTVLREAEYRSVTFIPYWKVPPLSYLVPRQRACQEALVVVNDTLNVLIERCKKIVEESDDEFVEEYMNKEDPSILHFLIASGDDVTSKQLRDDLMTLLIAGHETTAAVLTWTTFLLAKHPEVKEKVFEEVDRVCGDRLPTVADMRELKYTSRVINESMRLYPQPPVLIRRAIEPVKLGGYDIAEGTDFFISVWNLHRNPRLWDKPEEFIPERFPVDGKAPDEYTEDFAYLPFGGGQRKCIGDQFAIFESIVTLAMIMRRFDFELDPKFHPDGECGMTTGATIHTTTGLHVKLKRRNKHGGEEMNGEYTASTKESLPVYKSLDELDDIDVASGDPHAGGSNGTQSGKLEDAAVSISVAEQIVEAEKTRAR</sequence>
<keyword evidence="3" id="KW-0560">Oxidoreductase</keyword>
<evidence type="ECO:0000256" key="2">
    <source>
        <dbReference type="PIRSR" id="PIRSR602401-1"/>
    </source>
</evidence>
<dbReference type="InterPro" id="IPR001128">
    <property type="entry name" value="Cyt_P450"/>
</dbReference>
<keyword evidence="2 3" id="KW-0349">Heme</keyword>
<keyword evidence="3" id="KW-0503">Monooxygenase</keyword>
<dbReference type="OrthoDB" id="1470350at2759"/>
<dbReference type="EMBL" id="FO082275">
    <property type="protein sequence ID" value="CCO16134.1"/>
    <property type="molecule type" value="Genomic_DNA"/>
</dbReference>
<dbReference type="PANTHER" id="PTHR24291:SF171">
    <property type="entry name" value="PROTEIN LUTEIN DEFICIENT 5, CHLOROPLASTIC"/>
    <property type="match status" value="1"/>
</dbReference>
<dbReference type="InterPro" id="IPR017972">
    <property type="entry name" value="Cyt_P450_CS"/>
</dbReference>
<name>K8EDR5_9CHLO</name>
<dbReference type="GO" id="GO:0010291">
    <property type="term" value="F:beta-carotene 3-hydroxylase activity"/>
    <property type="evidence" value="ECO:0007669"/>
    <property type="project" value="TreeGrafter"/>
</dbReference>
<organism evidence="5 6">
    <name type="scientific">Bathycoccus prasinos</name>
    <dbReference type="NCBI Taxonomy" id="41875"/>
    <lineage>
        <taxon>Eukaryota</taxon>
        <taxon>Viridiplantae</taxon>
        <taxon>Chlorophyta</taxon>
        <taxon>Mamiellophyceae</taxon>
        <taxon>Mamiellales</taxon>
        <taxon>Bathycoccaceae</taxon>
        <taxon>Bathycoccus</taxon>
    </lineage>
</organism>
<dbReference type="STRING" id="41875.K8EDR5"/>
<dbReference type="PROSITE" id="PS00086">
    <property type="entry name" value="CYTOCHROME_P450"/>
    <property type="match status" value="1"/>
</dbReference>
<dbReference type="PANTHER" id="PTHR24291">
    <property type="entry name" value="CYTOCHROME P450 FAMILY 4"/>
    <property type="match status" value="1"/>
</dbReference>
<dbReference type="PRINTS" id="PR00385">
    <property type="entry name" value="P450"/>
</dbReference>
<protein>
    <recommendedName>
        <fullName evidence="7">Cytochrome P450</fullName>
    </recommendedName>
</protein>
<feature type="region of interest" description="Disordered" evidence="4">
    <location>
        <begin position="1"/>
        <end position="36"/>
    </location>
</feature>